<dbReference type="AlphaFoldDB" id="A0A419F4J2"/>
<feature type="domain" description="N-acetyltransferase" evidence="1">
    <location>
        <begin position="2"/>
        <end position="198"/>
    </location>
</feature>
<gene>
    <name evidence="2" type="ORF">C4532_04455</name>
</gene>
<dbReference type="GO" id="GO:0016747">
    <property type="term" value="F:acyltransferase activity, transferring groups other than amino-acyl groups"/>
    <property type="evidence" value="ECO:0007669"/>
    <property type="project" value="InterPro"/>
</dbReference>
<reference evidence="2 3" key="1">
    <citation type="journal article" date="2017" name="ISME J.">
        <title>Energy and carbon metabolisms in a deep terrestrial subsurface fluid microbial community.</title>
        <authorList>
            <person name="Momper L."/>
            <person name="Jungbluth S.P."/>
            <person name="Lee M.D."/>
            <person name="Amend J.P."/>
        </authorList>
    </citation>
    <scope>NUCLEOTIDE SEQUENCE [LARGE SCALE GENOMIC DNA]</scope>
    <source>
        <strain evidence="2">SURF_17</strain>
    </source>
</reference>
<dbReference type="SUPFAM" id="SSF55729">
    <property type="entry name" value="Acyl-CoA N-acyltransferases (Nat)"/>
    <property type="match status" value="1"/>
</dbReference>
<sequence length="199" mass="23374">MMEIVPISREHYTRMAELHCRGYTDDFLPNFGPKFLIALYEGMFASNLAFGYVGLIGDELVGFCIFTPDTSRLFRSTLKRKFFKLGWYAGLGVLRRPSLFLRTLETFLYESRTELEDVKAEILPWVVDPKYRRKGLGTQIWDACEQAMKRMGIKEYKLVPAFEKEASHNFFIKRGYELKGEFTFYGKKWHLFLAKLKDD</sequence>
<proteinExistence type="predicted"/>
<name>A0A419F4J2_9BACT</name>
<dbReference type="Proteomes" id="UP000285961">
    <property type="component" value="Unassembled WGS sequence"/>
</dbReference>
<dbReference type="EMBL" id="QZKI01000028">
    <property type="protein sequence ID" value="RJP73362.1"/>
    <property type="molecule type" value="Genomic_DNA"/>
</dbReference>
<dbReference type="InterPro" id="IPR016181">
    <property type="entry name" value="Acyl_CoA_acyltransferase"/>
</dbReference>
<dbReference type="Gene3D" id="3.40.630.30">
    <property type="match status" value="1"/>
</dbReference>
<dbReference type="Pfam" id="PF00583">
    <property type="entry name" value="Acetyltransf_1"/>
    <property type="match status" value="1"/>
</dbReference>
<comment type="caution">
    <text evidence="2">The sequence shown here is derived from an EMBL/GenBank/DDBJ whole genome shotgun (WGS) entry which is preliminary data.</text>
</comment>
<dbReference type="InterPro" id="IPR000182">
    <property type="entry name" value="GNAT_dom"/>
</dbReference>
<evidence type="ECO:0000313" key="2">
    <source>
        <dbReference type="EMBL" id="RJP73362.1"/>
    </source>
</evidence>
<evidence type="ECO:0000259" key="1">
    <source>
        <dbReference type="PROSITE" id="PS51186"/>
    </source>
</evidence>
<organism evidence="2 3">
    <name type="scientific">Candidatus Abyssobacteria bacterium SURF_17</name>
    <dbReference type="NCBI Taxonomy" id="2093361"/>
    <lineage>
        <taxon>Bacteria</taxon>
        <taxon>Pseudomonadati</taxon>
        <taxon>Candidatus Hydrogenedentota</taxon>
        <taxon>Candidatus Abyssobacteria</taxon>
    </lineage>
</organism>
<evidence type="ECO:0000313" key="3">
    <source>
        <dbReference type="Proteomes" id="UP000285961"/>
    </source>
</evidence>
<dbReference type="PROSITE" id="PS51186">
    <property type="entry name" value="GNAT"/>
    <property type="match status" value="1"/>
</dbReference>
<dbReference type="CDD" id="cd04301">
    <property type="entry name" value="NAT_SF"/>
    <property type="match status" value="1"/>
</dbReference>
<accession>A0A419F4J2</accession>
<protein>
    <submittedName>
        <fullName evidence="2">GNAT family N-acetyltransferase</fullName>
    </submittedName>
</protein>
<keyword evidence="2" id="KW-0808">Transferase</keyword>